<dbReference type="EMBL" id="NRDI02000015">
    <property type="protein sequence ID" value="KAI1511073.1"/>
    <property type="molecule type" value="Genomic_DNA"/>
</dbReference>
<feature type="compositionally biased region" description="Basic and acidic residues" evidence="1">
    <location>
        <begin position="189"/>
        <end position="205"/>
    </location>
</feature>
<evidence type="ECO:0000256" key="1">
    <source>
        <dbReference type="SAM" id="MobiDB-lite"/>
    </source>
</evidence>
<reference evidence="3" key="1">
    <citation type="journal article" date="2022" name="Microb. Genom.">
        <title>A global pangenome for the wheat fungal pathogen Pyrenophora tritici-repentis and prediction of effector protein structural homology.</title>
        <authorList>
            <person name="Moolhuijzen P.M."/>
            <person name="See P.T."/>
            <person name="Shi G."/>
            <person name="Powell H.R."/>
            <person name="Cockram J."/>
            <person name="Jorgensen L.N."/>
            <person name="Benslimane H."/>
            <person name="Strelkov S.E."/>
            <person name="Turner J."/>
            <person name="Liu Z."/>
            <person name="Moffat C.S."/>
        </authorList>
    </citation>
    <scope>NUCLEOTIDE SEQUENCE [LARGE SCALE GENOMIC DNA]</scope>
</reference>
<gene>
    <name evidence="2" type="ORF">Ptr86124_010194</name>
</gene>
<proteinExistence type="predicted"/>
<evidence type="ECO:0000313" key="2">
    <source>
        <dbReference type="EMBL" id="KAI1511073.1"/>
    </source>
</evidence>
<feature type="compositionally biased region" description="Polar residues" evidence="1">
    <location>
        <begin position="155"/>
        <end position="176"/>
    </location>
</feature>
<feature type="compositionally biased region" description="Low complexity" evidence="1">
    <location>
        <begin position="1"/>
        <end position="19"/>
    </location>
</feature>
<feature type="region of interest" description="Disordered" evidence="1">
    <location>
        <begin position="1"/>
        <end position="224"/>
    </location>
</feature>
<feature type="compositionally biased region" description="Low complexity" evidence="1">
    <location>
        <begin position="108"/>
        <end position="121"/>
    </location>
</feature>
<evidence type="ECO:0000313" key="3">
    <source>
        <dbReference type="Proteomes" id="UP000249757"/>
    </source>
</evidence>
<dbReference type="OMA" id="HTNIMAT"/>
<feature type="compositionally biased region" description="Polar residues" evidence="1">
    <location>
        <begin position="206"/>
        <end position="215"/>
    </location>
</feature>
<feature type="compositionally biased region" description="Low complexity" evidence="1">
    <location>
        <begin position="130"/>
        <end position="142"/>
    </location>
</feature>
<accession>A0A922N7K9</accession>
<sequence>MATLSVPSPGLGSASLGGSIHRPLSTHGLPKQPRTMSSERPHRFSAKSYPPPALVHTPMTPRSLGPMSPPPMSAKSFGTFIDSEPSTPAYSPRMDHGWDDSSVVLVRPMSSSSEPSSPTEPVWRMLQPLPAKAPTKPKPSSTIVQPKQPAITAREISSNTSIASQPRQISHISHPNQFKLADLSQQDYVSDHHDSAKEEEKKQEDQSSGTPTTATFGGKLASKMKLMLRRKNTNAKKKEKKKRVYEEVDKIEAVHWTEM</sequence>
<organism evidence="2 3">
    <name type="scientific">Pyrenophora tritici-repentis</name>
    <dbReference type="NCBI Taxonomy" id="45151"/>
    <lineage>
        <taxon>Eukaryota</taxon>
        <taxon>Fungi</taxon>
        <taxon>Dikarya</taxon>
        <taxon>Ascomycota</taxon>
        <taxon>Pezizomycotina</taxon>
        <taxon>Dothideomycetes</taxon>
        <taxon>Pleosporomycetidae</taxon>
        <taxon>Pleosporales</taxon>
        <taxon>Pleosporineae</taxon>
        <taxon>Pleosporaceae</taxon>
        <taxon>Pyrenophora</taxon>
    </lineage>
</organism>
<dbReference type="Proteomes" id="UP000249757">
    <property type="component" value="Unassembled WGS sequence"/>
</dbReference>
<dbReference type="AlphaFoldDB" id="A0A922N7K9"/>
<comment type="caution">
    <text evidence="2">The sequence shown here is derived from an EMBL/GenBank/DDBJ whole genome shotgun (WGS) entry which is preliminary data.</text>
</comment>
<protein>
    <submittedName>
        <fullName evidence="2">Uncharacterized protein</fullName>
    </submittedName>
</protein>
<name>A0A922N7K9_9PLEO</name>
<keyword evidence="3" id="KW-1185">Reference proteome</keyword>